<protein>
    <recommendedName>
        <fullName evidence="1">Glycosyl transferase family 1 domain-containing protein</fullName>
    </recommendedName>
</protein>
<organism evidence="2 3">
    <name type="scientific">Sorangium cellulosum</name>
    <name type="common">Polyangium cellulosum</name>
    <dbReference type="NCBI Taxonomy" id="56"/>
    <lineage>
        <taxon>Bacteria</taxon>
        <taxon>Pseudomonadati</taxon>
        <taxon>Myxococcota</taxon>
        <taxon>Polyangia</taxon>
        <taxon>Polyangiales</taxon>
        <taxon>Polyangiaceae</taxon>
        <taxon>Sorangium</taxon>
    </lineage>
</organism>
<dbReference type="AlphaFoldDB" id="A0A150PJN4"/>
<dbReference type="SUPFAM" id="SSF53756">
    <property type="entry name" value="UDP-Glycosyltransferase/glycogen phosphorylase"/>
    <property type="match status" value="1"/>
</dbReference>
<dbReference type="InterPro" id="IPR001296">
    <property type="entry name" value="Glyco_trans_1"/>
</dbReference>
<dbReference type="Gene3D" id="3.40.50.2000">
    <property type="entry name" value="Glycogen Phosphorylase B"/>
    <property type="match status" value="1"/>
</dbReference>
<dbReference type="GO" id="GO:0016758">
    <property type="term" value="F:hexosyltransferase activity"/>
    <property type="evidence" value="ECO:0007669"/>
    <property type="project" value="TreeGrafter"/>
</dbReference>
<dbReference type="Proteomes" id="UP000075420">
    <property type="component" value="Unassembled WGS sequence"/>
</dbReference>
<dbReference type="Pfam" id="PF00534">
    <property type="entry name" value="Glycos_transf_1"/>
    <property type="match status" value="1"/>
</dbReference>
<dbReference type="InterPro" id="IPR050194">
    <property type="entry name" value="Glycosyltransferase_grp1"/>
</dbReference>
<evidence type="ECO:0000259" key="1">
    <source>
        <dbReference type="Pfam" id="PF00534"/>
    </source>
</evidence>
<proteinExistence type="predicted"/>
<name>A0A150PJN4_SORCE</name>
<sequence length="566" mass="61858">MSRSVRRRPGAPAATGDELVVALGRHAGTEVSGSGASEGTRFLFSSLEESLRRRCTVVRVPPYFYAADARRSIEIALDVLTQVDACVFGLPPHPVDLDAFFVVRARMGRRTPFIYMPLGEFPRGAWFYRHIHRHLEPQDVILFSSSADKAVHDALVASTPSRVAVAPFGIRPARFRISPTARATTRRHLGVGPDEVVFVYHGRVTAEKNVHGAAMMFRRIARERPRPRLWIIGPIDGEGARSPGPRAVSRLPDTQLTRAFKQILSSDGVEEGVSFWGALSPEALPEILAAADVGVNLTLNGDENFGYGTVEAMAAGLPVIGADWGGLKDTIEDGVTGFLVPTFVTPQGVGIDHVVAHRSALRLLHDERRRRVMGARSRRRAARLFTLDRFADTMMAQIRAQLSTADPRPGAPHAWSPLGERLVEAYSAPLSEGEAFTLPLLVPPGPTLFRDHPLMQEILRPYASGERPTSAHPGATLFLLTDLFRVHGRSLRSSDPRHPGPVELAGAVDRALVGLLQERGFLDRASLLREAQRRFDAGAVRASLRRLSSGGIVQQSIAPAEPRERS</sequence>
<reference evidence="2 3" key="1">
    <citation type="submission" date="2014-02" db="EMBL/GenBank/DDBJ databases">
        <title>The small core and large imbalanced accessory genome model reveals a collaborative survival strategy of Sorangium cellulosum strains in nature.</title>
        <authorList>
            <person name="Han K."/>
            <person name="Peng R."/>
            <person name="Blom J."/>
            <person name="Li Y.-Z."/>
        </authorList>
    </citation>
    <scope>NUCLEOTIDE SEQUENCE [LARGE SCALE GENOMIC DNA]</scope>
    <source>
        <strain evidence="2 3">So0157-25</strain>
    </source>
</reference>
<comment type="caution">
    <text evidence="2">The sequence shown here is derived from an EMBL/GenBank/DDBJ whole genome shotgun (WGS) entry which is preliminary data.</text>
</comment>
<feature type="domain" description="Glycosyl transferase family 1" evidence="1">
    <location>
        <begin position="184"/>
        <end position="343"/>
    </location>
</feature>
<dbReference type="CDD" id="cd03801">
    <property type="entry name" value="GT4_PimA-like"/>
    <property type="match status" value="1"/>
</dbReference>
<evidence type="ECO:0000313" key="2">
    <source>
        <dbReference type="EMBL" id="KYF55850.1"/>
    </source>
</evidence>
<dbReference type="EMBL" id="JELY01001416">
    <property type="protein sequence ID" value="KYF55850.1"/>
    <property type="molecule type" value="Genomic_DNA"/>
</dbReference>
<dbReference type="PANTHER" id="PTHR45947">
    <property type="entry name" value="SULFOQUINOVOSYL TRANSFERASE SQD2"/>
    <property type="match status" value="1"/>
</dbReference>
<gene>
    <name evidence="2" type="ORF">BE08_05010</name>
</gene>
<dbReference type="PANTHER" id="PTHR45947:SF3">
    <property type="entry name" value="SULFOQUINOVOSYL TRANSFERASE SQD2"/>
    <property type="match status" value="1"/>
</dbReference>
<evidence type="ECO:0000313" key="3">
    <source>
        <dbReference type="Proteomes" id="UP000075420"/>
    </source>
</evidence>
<accession>A0A150PJN4</accession>